<feature type="transmembrane region" description="Helical" evidence="2">
    <location>
        <begin position="144"/>
        <end position="162"/>
    </location>
</feature>
<reference evidence="3 4" key="1">
    <citation type="submission" date="2016-10" db="EMBL/GenBank/DDBJ databases">
        <authorList>
            <person name="de Groot N.N."/>
        </authorList>
    </citation>
    <scope>NUCLEOTIDE SEQUENCE [LARGE SCALE GENOMIC DNA]</scope>
    <source>
        <strain evidence="3 4">DSM 44215</strain>
    </source>
</reference>
<keyword evidence="2" id="KW-0472">Membrane</keyword>
<dbReference type="EMBL" id="FNLM01000034">
    <property type="protein sequence ID" value="SDU74103.1"/>
    <property type="molecule type" value="Genomic_DNA"/>
</dbReference>
<name>A0A1H2KZE4_9ACTN</name>
<gene>
    <name evidence="3" type="ORF">SAMN04488548_1344099</name>
</gene>
<feature type="region of interest" description="Disordered" evidence="1">
    <location>
        <begin position="1"/>
        <end position="37"/>
    </location>
</feature>
<evidence type="ECO:0000313" key="4">
    <source>
        <dbReference type="Proteomes" id="UP000183180"/>
    </source>
</evidence>
<evidence type="ECO:0000313" key="3">
    <source>
        <dbReference type="EMBL" id="SDU74103.1"/>
    </source>
</evidence>
<keyword evidence="2" id="KW-0812">Transmembrane</keyword>
<organism evidence="3 4">
    <name type="scientific">Gordonia westfalica</name>
    <dbReference type="NCBI Taxonomy" id="158898"/>
    <lineage>
        <taxon>Bacteria</taxon>
        <taxon>Bacillati</taxon>
        <taxon>Actinomycetota</taxon>
        <taxon>Actinomycetes</taxon>
        <taxon>Mycobacteriales</taxon>
        <taxon>Gordoniaceae</taxon>
        <taxon>Gordonia</taxon>
    </lineage>
</organism>
<feature type="transmembrane region" description="Helical" evidence="2">
    <location>
        <begin position="121"/>
        <end position="138"/>
    </location>
</feature>
<proteinExistence type="predicted"/>
<dbReference type="STRING" id="158898.SAMN04488548_1344099"/>
<dbReference type="Proteomes" id="UP000183180">
    <property type="component" value="Unassembled WGS sequence"/>
</dbReference>
<evidence type="ECO:0000256" key="1">
    <source>
        <dbReference type="SAM" id="MobiDB-lite"/>
    </source>
</evidence>
<keyword evidence="2" id="KW-1133">Transmembrane helix</keyword>
<feature type="compositionally biased region" description="Polar residues" evidence="1">
    <location>
        <begin position="17"/>
        <end position="27"/>
    </location>
</feature>
<accession>A0A1H2KZE4</accession>
<protein>
    <submittedName>
        <fullName evidence="3">Low temperature requirement A protein (LtrA)</fullName>
    </submittedName>
</protein>
<dbReference type="AlphaFoldDB" id="A0A1H2KZE4"/>
<sequence length="243" mass="27022">MTSRPQGPRPDSFRSGPLSSRASTSVPSGELKRRDGNSYARNSILRRRLGTADAEHDAGTVRHCLTLRALANAGRLLDPHPALAQLRLVRRLRLDPGRRQRVLTFVVAAKGTIERERAGRILLLLIAAGVFWIAGGLANDAARVRLWIVALAIDYSAPLVLFRVPGRRRLAGATWDLAERTAWRICRDNRWWSVFGEKRGRNGRRSGRPVQDDPVQRSFTADAPNCLRLRDIFGNHTGKGTAV</sequence>
<evidence type="ECO:0000256" key="2">
    <source>
        <dbReference type="SAM" id="Phobius"/>
    </source>
</evidence>